<name>A0A1H6MJC7_9GAMM</name>
<keyword evidence="1" id="KW-0472">Membrane</keyword>
<evidence type="ECO:0000256" key="1">
    <source>
        <dbReference type="SAM" id="Phobius"/>
    </source>
</evidence>
<dbReference type="Proteomes" id="UP000198988">
    <property type="component" value="Unassembled WGS sequence"/>
</dbReference>
<feature type="transmembrane region" description="Helical" evidence="1">
    <location>
        <begin position="12"/>
        <end position="31"/>
    </location>
</feature>
<accession>A0A1H6MJC7</accession>
<dbReference type="EMBL" id="CDSC02000446">
    <property type="protein sequence ID" value="SEI01791.1"/>
    <property type="molecule type" value="Genomic_DNA"/>
</dbReference>
<dbReference type="AlphaFoldDB" id="A0A1H6MJC7"/>
<protein>
    <submittedName>
        <fullName evidence="2">Uncharacterized protein</fullName>
    </submittedName>
</protein>
<sequence>MKTSLDILVSLILPLTSFTCVSVISFFPLNVRPLTNKRRPSLDSTTPETCPAAKAKDRCQSDIWCSGL</sequence>
<keyword evidence="1" id="KW-1133">Transmembrane helix</keyword>
<gene>
    <name evidence="2" type="ORF">BAZSYMA_ACONTIG65244_0</name>
</gene>
<evidence type="ECO:0000313" key="2">
    <source>
        <dbReference type="EMBL" id="SEI01791.1"/>
    </source>
</evidence>
<organism evidence="2 3">
    <name type="scientific">Bathymodiolus azoricus thioautotrophic gill symbiont</name>
    <dbReference type="NCBI Taxonomy" id="235205"/>
    <lineage>
        <taxon>Bacteria</taxon>
        <taxon>Pseudomonadati</taxon>
        <taxon>Pseudomonadota</taxon>
        <taxon>Gammaproteobacteria</taxon>
        <taxon>sulfur-oxidizing symbionts</taxon>
    </lineage>
</organism>
<reference evidence="3" key="1">
    <citation type="submission" date="2016-06" db="EMBL/GenBank/DDBJ databases">
        <authorList>
            <person name="Petersen J."/>
            <person name="Sayavedra L."/>
        </authorList>
    </citation>
    <scope>NUCLEOTIDE SEQUENCE [LARGE SCALE GENOMIC DNA]</scope>
    <source>
        <strain evidence="3">BazSymA</strain>
    </source>
</reference>
<evidence type="ECO:0000313" key="3">
    <source>
        <dbReference type="Proteomes" id="UP000198988"/>
    </source>
</evidence>
<keyword evidence="1" id="KW-0812">Transmembrane</keyword>
<proteinExistence type="predicted"/>